<gene>
    <name evidence="2" type="ORF">ACFOX3_02010</name>
</gene>
<reference evidence="3" key="1">
    <citation type="journal article" date="2019" name="Int. J. Syst. Evol. Microbiol.">
        <title>The Global Catalogue of Microorganisms (GCM) 10K type strain sequencing project: providing services to taxonomists for standard genome sequencing and annotation.</title>
        <authorList>
            <consortium name="The Broad Institute Genomics Platform"/>
            <consortium name="The Broad Institute Genome Sequencing Center for Infectious Disease"/>
            <person name="Wu L."/>
            <person name="Ma J."/>
        </authorList>
    </citation>
    <scope>NUCLEOTIDE SEQUENCE [LARGE SCALE GENOMIC DNA]</scope>
    <source>
        <strain evidence="3">CECT 8570</strain>
    </source>
</reference>
<proteinExistence type="predicted"/>
<comment type="caution">
    <text evidence="2">The sequence shown here is derived from an EMBL/GenBank/DDBJ whole genome shotgun (WGS) entry which is preliminary data.</text>
</comment>
<dbReference type="Proteomes" id="UP001595840">
    <property type="component" value="Unassembled WGS sequence"/>
</dbReference>
<dbReference type="RefSeq" id="WP_290260355.1">
    <property type="nucleotide sequence ID" value="NZ_JAUFQG010000004.1"/>
</dbReference>
<feature type="transmembrane region" description="Helical" evidence="1">
    <location>
        <begin position="12"/>
        <end position="31"/>
    </location>
</feature>
<keyword evidence="1" id="KW-1133">Transmembrane helix</keyword>
<evidence type="ECO:0000256" key="1">
    <source>
        <dbReference type="SAM" id="Phobius"/>
    </source>
</evidence>
<keyword evidence="1" id="KW-0812">Transmembrane</keyword>
<organism evidence="2 3">
    <name type="scientific">Simiduia curdlanivorans</name>
    <dbReference type="NCBI Taxonomy" id="1492769"/>
    <lineage>
        <taxon>Bacteria</taxon>
        <taxon>Pseudomonadati</taxon>
        <taxon>Pseudomonadota</taxon>
        <taxon>Gammaproteobacteria</taxon>
        <taxon>Cellvibrionales</taxon>
        <taxon>Cellvibrionaceae</taxon>
        <taxon>Simiduia</taxon>
    </lineage>
</organism>
<sequence>MTAQTSHKSPALIVLSLALVIALIAIAVAIFSGTDHYELEIPLADIQVDKPYYADWHGQQVLIVQPNPSLLADQEDSSIYKSKDVVDPPERTGRDTFSYKVFVFDRNQGYLMFGYQKWYNAIVPCASFHYINQAFMNEDKVVQGGFKCSQSLDEFWQDKLVFNLFGRAQNREVPDMYVPYYRIVDDKLVVGLK</sequence>
<dbReference type="EMBL" id="JBHSCX010000003">
    <property type="protein sequence ID" value="MFC4361054.1"/>
    <property type="molecule type" value="Genomic_DNA"/>
</dbReference>
<keyword evidence="3" id="KW-1185">Reference proteome</keyword>
<evidence type="ECO:0000313" key="2">
    <source>
        <dbReference type="EMBL" id="MFC4361054.1"/>
    </source>
</evidence>
<keyword evidence="1" id="KW-0472">Membrane</keyword>
<protein>
    <submittedName>
        <fullName evidence="2">Uncharacterized protein</fullName>
    </submittedName>
</protein>
<evidence type="ECO:0000313" key="3">
    <source>
        <dbReference type="Proteomes" id="UP001595840"/>
    </source>
</evidence>
<accession>A0ABV8UZC6</accession>
<name>A0ABV8UZC6_9GAMM</name>